<dbReference type="PANTHER" id="PTHR45856">
    <property type="entry name" value="ALPHA/BETA-HYDROLASES SUPERFAMILY PROTEIN"/>
    <property type="match status" value="1"/>
</dbReference>
<feature type="region of interest" description="Disordered" evidence="1">
    <location>
        <begin position="124"/>
        <end position="147"/>
    </location>
</feature>
<dbReference type="VEuPathDB" id="ToxoDB:TGMAS_269300"/>
<feature type="domain" description="Fungal lipase-type" evidence="3">
    <location>
        <begin position="833"/>
        <end position="975"/>
    </location>
</feature>
<feature type="compositionally biased region" description="Polar residues" evidence="1">
    <location>
        <begin position="280"/>
        <end position="310"/>
    </location>
</feature>
<evidence type="ECO:0000313" key="5">
    <source>
        <dbReference type="Proteomes" id="UP000028821"/>
    </source>
</evidence>
<evidence type="ECO:0000259" key="3">
    <source>
        <dbReference type="Pfam" id="PF01764"/>
    </source>
</evidence>
<feature type="region of interest" description="Disordered" evidence="1">
    <location>
        <begin position="253"/>
        <end position="411"/>
    </location>
</feature>
<feature type="region of interest" description="Disordered" evidence="1">
    <location>
        <begin position="96"/>
        <end position="115"/>
    </location>
</feature>
<dbReference type="AlphaFoldDB" id="A0A086QVZ1"/>
<feature type="transmembrane region" description="Helical" evidence="2">
    <location>
        <begin position="21"/>
        <end position="39"/>
    </location>
</feature>
<dbReference type="EMBL" id="AEXC02000484">
    <property type="protein sequence ID" value="KFH16773.1"/>
    <property type="molecule type" value="Genomic_DNA"/>
</dbReference>
<gene>
    <name evidence="4" type="ORF">TGMAS_269300</name>
</gene>
<name>A0A086QVZ1_TOXGO</name>
<organism evidence="4 5">
    <name type="scientific">Toxoplasma gondii MAS</name>
    <dbReference type="NCBI Taxonomy" id="943118"/>
    <lineage>
        <taxon>Eukaryota</taxon>
        <taxon>Sar</taxon>
        <taxon>Alveolata</taxon>
        <taxon>Apicomplexa</taxon>
        <taxon>Conoidasida</taxon>
        <taxon>Coccidia</taxon>
        <taxon>Eucoccidiorida</taxon>
        <taxon>Eimeriorina</taxon>
        <taxon>Sarcocystidae</taxon>
        <taxon>Toxoplasma</taxon>
    </lineage>
</organism>
<feature type="compositionally biased region" description="Low complexity" evidence="1">
    <location>
        <begin position="217"/>
        <end position="235"/>
    </location>
</feature>
<dbReference type="Pfam" id="PF01764">
    <property type="entry name" value="Lipase_3"/>
    <property type="match status" value="1"/>
</dbReference>
<feature type="compositionally biased region" description="Basic and acidic residues" evidence="1">
    <location>
        <begin position="181"/>
        <end position="192"/>
    </location>
</feature>
<keyword evidence="2" id="KW-0472">Membrane</keyword>
<keyword evidence="2" id="KW-1133">Transmembrane helix</keyword>
<sequence>MKDSNVENHQRLGTPLRKCRTRLLSAFAVLIALACFARLSHQTGIGTPIAPARKDDTVADQANVPQNSRSEKDRSPTQKVDPAMRTGNVEAGAVLEVNKQQSVAPDTEEKTSPARPLHSEFAGLVPHQAHDPKVSKHATKRKHRGGRIAEAVHEKEIQLSPSLATAPKAATSRQIGGVTNKKGDNVIGEKKPVGNQADEDAKVTAEIGLLRTEPSEPDASSSSSSEGFGESDASSMTYDDSWLKWMYGDAEEEHLNETSTADEFVNDMHENSDQVKEGSDSGQEPSSATLGATSQDITGDLQNALQNESDVANAARDATESAIRGSAQIDEDGEEEPKTVEREIGSPLPDWRTPALSQTADRGVSGANKSSGARDSSARAGIKESGQGEGKGDADARQREEPTGHDSASRVRLVPASMSMARAWWAVSENEATSSTFLIDASSTSLVFRNQTFPLEAGSVSENHDVRNFGTVRSANVVAYRHQMACGEFQTTLHLINEMPSMYSVVCTLAHLSALAEEAAAGLHVPVQSAAVRALAKVSRLANARKHAIEVALAMRKHVADAASRQDSVNLGLLLNSVMMEQPHLRPVGTALMMMLMECRASLPYFLREQNGYPVTRPETVPQPPHLRHMDATDARIRIPVDAPTVFPITIVPPSGAGAHASTENEPWRQPMYKVFSRLWFFVMHAYRIGERFDDVYKTKHVDKIFPSPWRVTYVGVALWTEWFPFHDANNRISPGGQEALEKYKLRTVLKRVPYSLKKQLYVEETPETPARVKGVLRPFTVDKCDRDSTYASTEASPFVVLLEKRPDAAGTGEQKKAGDEQTLKMHDADAVWVIKGTDGVKPWVVNALLQVVKDPTFSEEGLVHQGFSSFFHHGLRRPLTRFASKVAKAARERTREDPYSVVVTGHSLGGALTLLSVWFLARTLKPYVDAGVVVIYGVVYGSPTIGDAVALQELNSCGAKIFRVRIDLDPVPMMGQTAGVTKLYKDDKDDIVLRTNDLANVTLWNPDGSLLYSGLVWLLDAVQPFRRRKKLLRLFARHFALPQFVHTYNNPMYTHLHLLPCIFTILTGMYEEYAWSSYCAAPLLRRYPLFPFVLSAELEEEMKRVHEQELPGVLKRLESRLKNESWARKTQKLFQAGLGFFSRKIQ</sequence>
<dbReference type="OrthoDB" id="426718at2759"/>
<reference evidence="4 5" key="1">
    <citation type="submission" date="2014-04" db="EMBL/GenBank/DDBJ databases">
        <authorList>
            <person name="Sibley D."/>
            <person name="Venepally P."/>
            <person name="Karamycheva S."/>
            <person name="Hadjithomas M."/>
            <person name="Khan A."/>
            <person name="Brunk B."/>
            <person name="Roos D."/>
            <person name="Caler E."/>
            <person name="Lorenzi H."/>
        </authorList>
    </citation>
    <scope>NUCLEOTIDE SEQUENCE [LARGE SCALE GENOMIC DNA]</scope>
    <source>
        <strain evidence="4 5">MAS</strain>
    </source>
</reference>
<feature type="compositionally biased region" description="Basic and acidic residues" evidence="1">
    <location>
        <begin position="390"/>
        <end position="409"/>
    </location>
</feature>
<feature type="region of interest" description="Disordered" evidence="1">
    <location>
        <begin position="48"/>
        <end position="85"/>
    </location>
</feature>
<dbReference type="InterPro" id="IPR002921">
    <property type="entry name" value="Fungal_lipase-type"/>
</dbReference>
<keyword evidence="2" id="KW-0812">Transmembrane</keyword>
<feature type="compositionally biased region" description="Basic residues" evidence="1">
    <location>
        <begin position="135"/>
        <end position="146"/>
    </location>
</feature>
<proteinExistence type="predicted"/>
<dbReference type="InterPro" id="IPR051218">
    <property type="entry name" value="Sec_MonoDiacylglyc_Lipase"/>
</dbReference>
<dbReference type="Proteomes" id="UP000028821">
    <property type="component" value="Unassembled WGS sequence"/>
</dbReference>
<evidence type="ECO:0000256" key="1">
    <source>
        <dbReference type="SAM" id="MobiDB-lite"/>
    </source>
</evidence>
<protein>
    <submittedName>
        <fullName evidence="4">Lipase</fullName>
    </submittedName>
</protein>
<dbReference type="SUPFAM" id="SSF53474">
    <property type="entry name" value="alpha/beta-Hydrolases"/>
    <property type="match status" value="1"/>
</dbReference>
<evidence type="ECO:0000256" key="2">
    <source>
        <dbReference type="SAM" id="Phobius"/>
    </source>
</evidence>
<dbReference type="InterPro" id="IPR029058">
    <property type="entry name" value="AB_hydrolase_fold"/>
</dbReference>
<feature type="compositionally biased region" description="Basic and acidic residues" evidence="1">
    <location>
        <begin position="266"/>
        <end position="279"/>
    </location>
</feature>
<dbReference type="Gene3D" id="3.40.50.1820">
    <property type="entry name" value="alpha/beta hydrolase"/>
    <property type="match status" value="1"/>
</dbReference>
<feature type="region of interest" description="Disordered" evidence="1">
    <location>
        <begin position="164"/>
        <end position="235"/>
    </location>
</feature>
<dbReference type="GO" id="GO:0006629">
    <property type="term" value="P:lipid metabolic process"/>
    <property type="evidence" value="ECO:0007669"/>
    <property type="project" value="InterPro"/>
</dbReference>
<dbReference type="PROSITE" id="PS51257">
    <property type="entry name" value="PROKAR_LIPOPROTEIN"/>
    <property type="match status" value="1"/>
</dbReference>
<comment type="caution">
    <text evidence="4">The sequence shown here is derived from an EMBL/GenBank/DDBJ whole genome shotgun (WGS) entry which is preliminary data.</text>
</comment>
<feature type="compositionally biased region" description="Low complexity" evidence="1">
    <location>
        <begin position="370"/>
        <end position="380"/>
    </location>
</feature>
<dbReference type="PANTHER" id="PTHR45856:SF24">
    <property type="entry name" value="FUNGAL LIPASE-LIKE DOMAIN-CONTAINING PROTEIN"/>
    <property type="match status" value="1"/>
</dbReference>
<accession>A0A086QVZ1</accession>
<evidence type="ECO:0000313" key="4">
    <source>
        <dbReference type="EMBL" id="KFH16773.1"/>
    </source>
</evidence>